<accession>A0A1E8Q2J2</accession>
<dbReference type="Proteomes" id="UP000178953">
    <property type="component" value="Unassembled WGS sequence"/>
</dbReference>
<dbReference type="EMBL" id="MCHX01000046">
    <property type="protein sequence ID" value="OFJ52164.1"/>
    <property type="molecule type" value="Genomic_DNA"/>
</dbReference>
<comment type="caution">
    <text evidence="1">The sequence shown here is derived from an EMBL/GenBank/DDBJ whole genome shotgun (WGS) entry which is preliminary data.</text>
</comment>
<sequence length="267" mass="28088">MRTVDVCALYNDADAVDARPLTVLGFSSSLNCDATIEDPAGEADATIALNIGPVQPASDESSWVRHEVIDGVDVSIASSAENPDAPPRDQVSSWSCELAARYPDNARLTVSVSADPDVEGCAIADQLMRTAIGAFAQRPQRGTGETASILSGADPCAPAERLRGAHTVDIAAEDVTVNSCMFTVDGGPLVDVSFSYQDPAMIEVNPDQFTVDGHRVIGDENLGVFDVVVGETTNSSRGPVVPLVSIVEPTQNMDLIRTVAQAIAEQF</sequence>
<evidence type="ECO:0000313" key="2">
    <source>
        <dbReference type="Proteomes" id="UP000178953"/>
    </source>
</evidence>
<name>A0A1E8Q2J2_9MYCO</name>
<keyword evidence="2" id="KW-1185">Reference proteome</keyword>
<gene>
    <name evidence="1" type="ORF">BEL07_18980</name>
</gene>
<proteinExistence type="predicted"/>
<organism evidence="1 2">
    <name type="scientific">Mycolicibacterium grossiae</name>
    <dbReference type="NCBI Taxonomy" id="1552759"/>
    <lineage>
        <taxon>Bacteria</taxon>
        <taxon>Bacillati</taxon>
        <taxon>Actinomycetota</taxon>
        <taxon>Actinomycetes</taxon>
        <taxon>Mycobacteriales</taxon>
        <taxon>Mycobacteriaceae</taxon>
        <taxon>Mycolicibacterium</taxon>
    </lineage>
</organism>
<protein>
    <submittedName>
        <fullName evidence="1">Uncharacterized protein</fullName>
    </submittedName>
</protein>
<reference evidence="1 2" key="1">
    <citation type="submission" date="2016-09" db="EMBL/GenBank/DDBJ databases">
        <title>genome sequence of Mycobacterium sp. 739 SCH.</title>
        <authorList>
            <person name="Greninger A.L."/>
            <person name="Qin X."/>
            <person name="Jerome K."/>
            <person name="Vora S."/>
            <person name="Quinn K."/>
        </authorList>
    </citation>
    <scope>NUCLEOTIDE SEQUENCE [LARGE SCALE GENOMIC DNA]</scope>
    <source>
        <strain evidence="1 2">SCH</strain>
    </source>
</reference>
<dbReference type="AlphaFoldDB" id="A0A1E8Q2J2"/>
<evidence type="ECO:0000313" key="1">
    <source>
        <dbReference type="EMBL" id="OFJ52164.1"/>
    </source>
</evidence>